<evidence type="ECO:0000313" key="5">
    <source>
        <dbReference type="Proteomes" id="UP000799537"/>
    </source>
</evidence>
<organism evidence="4 5">
    <name type="scientific">Zasmidium cellare ATCC 36951</name>
    <dbReference type="NCBI Taxonomy" id="1080233"/>
    <lineage>
        <taxon>Eukaryota</taxon>
        <taxon>Fungi</taxon>
        <taxon>Dikarya</taxon>
        <taxon>Ascomycota</taxon>
        <taxon>Pezizomycotina</taxon>
        <taxon>Dothideomycetes</taxon>
        <taxon>Dothideomycetidae</taxon>
        <taxon>Mycosphaerellales</taxon>
        <taxon>Mycosphaerellaceae</taxon>
        <taxon>Zasmidium</taxon>
    </lineage>
</organism>
<dbReference type="Pfam" id="PF13424">
    <property type="entry name" value="TPR_12"/>
    <property type="match status" value="1"/>
</dbReference>
<feature type="domain" description="NB-ARC" evidence="2">
    <location>
        <begin position="340"/>
        <end position="485"/>
    </location>
</feature>
<evidence type="ECO:0000313" key="4">
    <source>
        <dbReference type="EMBL" id="KAF2160591.1"/>
    </source>
</evidence>
<dbReference type="Pfam" id="PF00931">
    <property type="entry name" value="NB-ARC"/>
    <property type="match status" value="1"/>
</dbReference>
<dbReference type="Gene3D" id="3.40.50.300">
    <property type="entry name" value="P-loop containing nucleotide triphosphate hydrolases"/>
    <property type="match status" value="1"/>
</dbReference>
<dbReference type="SUPFAM" id="SSF52540">
    <property type="entry name" value="P-loop containing nucleoside triphosphate hydrolases"/>
    <property type="match status" value="1"/>
</dbReference>
<dbReference type="GO" id="GO:0043531">
    <property type="term" value="F:ADP binding"/>
    <property type="evidence" value="ECO:0007669"/>
    <property type="project" value="InterPro"/>
</dbReference>
<dbReference type="InterPro" id="IPR019734">
    <property type="entry name" value="TPR_rpt"/>
</dbReference>
<dbReference type="PANTHER" id="PTHR35205:SF1">
    <property type="entry name" value="ZU5 DOMAIN-CONTAINING PROTEIN"/>
    <property type="match status" value="1"/>
</dbReference>
<evidence type="ECO:0000259" key="3">
    <source>
        <dbReference type="Pfam" id="PF25000"/>
    </source>
</evidence>
<dbReference type="InterPro" id="IPR056681">
    <property type="entry name" value="DUF7779"/>
</dbReference>
<dbReference type="AlphaFoldDB" id="A0A6A6C0Q3"/>
<dbReference type="InterPro" id="IPR027417">
    <property type="entry name" value="P-loop_NTPase"/>
</dbReference>
<name>A0A6A6C0Q3_ZASCE</name>
<feature type="region of interest" description="Disordered" evidence="1">
    <location>
        <begin position="290"/>
        <end position="315"/>
    </location>
</feature>
<dbReference type="EMBL" id="ML993625">
    <property type="protein sequence ID" value="KAF2160591.1"/>
    <property type="molecule type" value="Genomic_DNA"/>
</dbReference>
<dbReference type="SUPFAM" id="SSF48452">
    <property type="entry name" value="TPR-like"/>
    <property type="match status" value="2"/>
</dbReference>
<protein>
    <submittedName>
        <fullName evidence="4">Uncharacterized protein</fullName>
    </submittedName>
</protein>
<evidence type="ECO:0000256" key="1">
    <source>
        <dbReference type="SAM" id="MobiDB-lite"/>
    </source>
</evidence>
<dbReference type="Gene3D" id="1.25.40.10">
    <property type="entry name" value="Tetratricopeptide repeat domain"/>
    <property type="match status" value="2"/>
</dbReference>
<accession>A0A6A6C0Q3</accession>
<dbReference type="Pfam" id="PF25000">
    <property type="entry name" value="DUF7779"/>
    <property type="match status" value="1"/>
</dbReference>
<gene>
    <name evidence="4" type="ORF">M409DRAFT_28977</name>
</gene>
<dbReference type="Proteomes" id="UP000799537">
    <property type="component" value="Unassembled WGS sequence"/>
</dbReference>
<feature type="domain" description="DUF7779" evidence="3">
    <location>
        <begin position="590"/>
        <end position="675"/>
    </location>
</feature>
<dbReference type="PANTHER" id="PTHR35205">
    <property type="entry name" value="NB-ARC AND TPR DOMAIN PROTEIN"/>
    <property type="match status" value="1"/>
</dbReference>
<dbReference type="GeneID" id="54562530"/>
<dbReference type="SMART" id="SM00028">
    <property type="entry name" value="TPR"/>
    <property type="match status" value="3"/>
</dbReference>
<dbReference type="RefSeq" id="XP_033661480.1">
    <property type="nucleotide sequence ID" value="XM_033809258.1"/>
</dbReference>
<dbReference type="OrthoDB" id="6161812at2759"/>
<sequence>MSFGNSYRNSDIGLTVLRKASEAAESVVDVVIVTTPGFPRAKEWALCTLHEKTNSISDVNIYAYEAWSSFDEEFTWETPLNHGKLLVNLLATRQNSGAENTSLRPIVLMAHSLAGFIVKQCLVLLYTQKSRYRLLRNMIASVVLLGCPHSSLPETRSSFIKKTLKILEIAAERRGQRIKNIARLESRQDLVDLCTQYDSMGGNVNILTLYETMSTKVSRGLRPSSMVRLVDANLARVDRNRFEKLVEVQSDHRSLPLLNDEPSSQGWSELVIGYIQVLIQQAQEIRRLSPSQDMEAGIESSGLEPSTPDHQTPKPHLKESAFLVDMSISRQRNTDFQGRETVLSNLKQHLLDGPRVAVLYGKGGLGKSETAIEFAYRHQKDFDAVLWMQADDLSKLRQDFGTFAARLGLQPEDVAKDPFTSRDIVKDWLIDPLKSNGSGSQKAKWLVIFDGVDTMETLKEFEILYGKGSILITSRHPDLFSAFNQDQLSLPKDQRVEIRVENLDLFSETEGTAALKKFAELDMNEDVDEQAAREIVGLVDGWPLAIRQMAGIIRNNDLTLPEFYERFKSERRDVSAQQISERDTMLSSIRMAKLSLNAMALLRVCAMLDPDCIQESLFVMETAVETILEDFPLATKRFEDARDELLSASLVQRNAEKKELWMHRVVQDAVRDSCTSSIFDLAFRAAAALVKKAWKPVPPGVRDNVKLWEPCAAFLRHVLHLQQVFVRTNPVEIPCKAWPAIQPCFSFAWLLHEVGCLQRGLGDTSGIENTLVLALSVCEQIPRNEPFDLLCDIYHGLGAWANETNHPQACLKYNTLYLRICEDAKNERTAAAYNQYGTGLTMERRYPEAILAYEKSIALYAKLALEKPCPDSLPVVNLGVVKWLIGDYESAWTILTAGQQAREEAFGFMDPDSFRTGRFFHALGNVCYDQGNMSKSEFWHTQALDQYKQSLGPRHHRTADVCHRVADHYLRKGEIDKASSLIDQALGSWRMDQTSFKPEIARTTWLKARELSLRGNLTGALDLQRTAALMRGELKPGDQRQSKHLSDADFDDLVAFWSR</sequence>
<evidence type="ECO:0000259" key="2">
    <source>
        <dbReference type="Pfam" id="PF00931"/>
    </source>
</evidence>
<keyword evidence="5" id="KW-1185">Reference proteome</keyword>
<reference evidence="4" key="1">
    <citation type="journal article" date="2020" name="Stud. Mycol.">
        <title>101 Dothideomycetes genomes: a test case for predicting lifestyles and emergence of pathogens.</title>
        <authorList>
            <person name="Haridas S."/>
            <person name="Albert R."/>
            <person name="Binder M."/>
            <person name="Bloem J."/>
            <person name="Labutti K."/>
            <person name="Salamov A."/>
            <person name="Andreopoulos B."/>
            <person name="Baker S."/>
            <person name="Barry K."/>
            <person name="Bills G."/>
            <person name="Bluhm B."/>
            <person name="Cannon C."/>
            <person name="Castanera R."/>
            <person name="Culley D."/>
            <person name="Daum C."/>
            <person name="Ezra D."/>
            <person name="Gonzalez J."/>
            <person name="Henrissat B."/>
            <person name="Kuo A."/>
            <person name="Liang C."/>
            <person name="Lipzen A."/>
            <person name="Lutzoni F."/>
            <person name="Magnuson J."/>
            <person name="Mondo S."/>
            <person name="Nolan M."/>
            <person name="Ohm R."/>
            <person name="Pangilinan J."/>
            <person name="Park H.-J."/>
            <person name="Ramirez L."/>
            <person name="Alfaro M."/>
            <person name="Sun H."/>
            <person name="Tritt A."/>
            <person name="Yoshinaga Y."/>
            <person name="Zwiers L.-H."/>
            <person name="Turgeon B."/>
            <person name="Goodwin S."/>
            <person name="Spatafora J."/>
            <person name="Crous P."/>
            <person name="Grigoriev I."/>
        </authorList>
    </citation>
    <scope>NUCLEOTIDE SEQUENCE</scope>
    <source>
        <strain evidence="4">ATCC 36951</strain>
    </source>
</reference>
<dbReference type="InterPro" id="IPR002182">
    <property type="entry name" value="NB-ARC"/>
</dbReference>
<proteinExistence type="predicted"/>
<dbReference type="InterPro" id="IPR011990">
    <property type="entry name" value="TPR-like_helical_dom_sf"/>
</dbReference>